<name>F0SA34_PSESL</name>
<dbReference type="KEGG" id="psn:Pedsa_3059"/>
<evidence type="ECO:0000313" key="1">
    <source>
        <dbReference type="EMBL" id="ADY53598.1"/>
    </source>
</evidence>
<dbReference type="PROSITE" id="PS51257">
    <property type="entry name" value="PROKAR_LIPOPROTEIN"/>
    <property type="match status" value="1"/>
</dbReference>
<sequence length="173" mass="19244">MKSKILIGLTLVISSLIFSCKEDRDYLLGLPELDHHYYIAYVPYNNAQITVNRNQSSLLKLPVSFNSSFTRGYDAVAHYRITKGTAANTTSATLGVDFQIVNKEGAAIQPSADGKYAIVFPQAKKARDTIYVKLLNNPAPGDKSINIDLIRNTTNEFIVDTMSVAYRRPILIK</sequence>
<dbReference type="eggNOG" id="ENOG50340YX">
    <property type="taxonomic scope" value="Bacteria"/>
</dbReference>
<protein>
    <recommendedName>
        <fullName evidence="3">DUF4843 domain-containing protein</fullName>
    </recommendedName>
</protein>
<dbReference type="OrthoDB" id="996923at2"/>
<organism evidence="1 2">
    <name type="scientific">Pseudopedobacter saltans (strain ATCC 51119 / DSM 12145 / JCM 21818 / CCUG 39354 / LMG 10337 / NBRC 100064 / NCIMB 13643)</name>
    <name type="common">Pedobacter saltans</name>
    <dbReference type="NCBI Taxonomy" id="762903"/>
    <lineage>
        <taxon>Bacteria</taxon>
        <taxon>Pseudomonadati</taxon>
        <taxon>Bacteroidota</taxon>
        <taxon>Sphingobacteriia</taxon>
        <taxon>Sphingobacteriales</taxon>
        <taxon>Sphingobacteriaceae</taxon>
        <taxon>Pseudopedobacter</taxon>
    </lineage>
</organism>
<keyword evidence="2" id="KW-1185">Reference proteome</keyword>
<evidence type="ECO:0008006" key="3">
    <source>
        <dbReference type="Google" id="ProtNLM"/>
    </source>
</evidence>
<gene>
    <name evidence="1" type="ordered locus">Pedsa_3059</name>
</gene>
<dbReference type="STRING" id="762903.Pedsa_3059"/>
<dbReference type="AlphaFoldDB" id="F0SA34"/>
<dbReference type="EMBL" id="CP002545">
    <property type="protein sequence ID" value="ADY53598.1"/>
    <property type="molecule type" value="Genomic_DNA"/>
</dbReference>
<evidence type="ECO:0000313" key="2">
    <source>
        <dbReference type="Proteomes" id="UP000000310"/>
    </source>
</evidence>
<reference evidence="1 2" key="1">
    <citation type="journal article" date="2011" name="Stand. Genomic Sci.">
        <title>Complete genome sequence of the gliding, heparinolytic Pedobacter saltans type strain (113).</title>
        <authorList>
            <person name="Liolios K."/>
            <person name="Sikorski J."/>
            <person name="Lu M."/>
            <person name="Nolan M."/>
            <person name="Lapidus A."/>
            <person name="Lucas S."/>
            <person name="Hammon N."/>
            <person name="Deshpande S."/>
            <person name="Cheng J.F."/>
            <person name="Tapia R."/>
            <person name="Han C."/>
            <person name="Goodwin L."/>
            <person name="Pitluck S."/>
            <person name="Huntemann M."/>
            <person name="Ivanova N."/>
            <person name="Pagani I."/>
            <person name="Mavromatis K."/>
            <person name="Ovchinikova G."/>
            <person name="Pati A."/>
            <person name="Chen A."/>
            <person name="Palaniappan K."/>
            <person name="Land M."/>
            <person name="Hauser L."/>
            <person name="Brambilla E.M."/>
            <person name="Kotsyurbenko O."/>
            <person name="Rohde M."/>
            <person name="Tindall B.J."/>
            <person name="Abt B."/>
            <person name="Goker M."/>
            <person name="Detter J.C."/>
            <person name="Woyke T."/>
            <person name="Bristow J."/>
            <person name="Eisen J.A."/>
            <person name="Markowitz V."/>
            <person name="Hugenholtz P."/>
            <person name="Klenk H.P."/>
            <person name="Kyrpides N.C."/>
        </authorList>
    </citation>
    <scope>NUCLEOTIDE SEQUENCE [LARGE SCALE GENOMIC DNA]</scope>
    <source>
        <strain evidence="2">ATCC 51119 / DSM 12145 / JCM 21818 / LMG 10337 / NBRC 100064 / NCIMB 13643</strain>
    </source>
</reference>
<proteinExistence type="predicted"/>
<dbReference type="Proteomes" id="UP000000310">
    <property type="component" value="Chromosome"/>
</dbReference>
<reference evidence="2" key="2">
    <citation type="submission" date="2011-02" db="EMBL/GenBank/DDBJ databases">
        <title>The complete genome of Pedobacter saltans DSM 12145.</title>
        <authorList>
            <consortium name="US DOE Joint Genome Institute (JGI-PGF)"/>
            <person name="Lucas S."/>
            <person name="Copeland A."/>
            <person name="Lapidus A."/>
            <person name="Bruce D."/>
            <person name="Goodwin L."/>
            <person name="Pitluck S."/>
            <person name="Kyrpides N."/>
            <person name="Mavromatis K."/>
            <person name="Pagani I."/>
            <person name="Ivanova N."/>
            <person name="Ovchinnikova G."/>
            <person name="Lu M."/>
            <person name="Detter J.C."/>
            <person name="Han C."/>
            <person name="Land M."/>
            <person name="Hauser L."/>
            <person name="Markowitz V."/>
            <person name="Cheng J.-F."/>
            <person name="Hugenholtz P."/>
            <person name="Woyke T."/>
            <person name="Wu D."/>
            <person name="Tindall B."/>
            <person name="Pomrenke H.G."/>
            <person name="Brambilla E."/>
            <person name="Klenk H.-P."/>
            <person name="Eisen J.A."/>
        </authorList>
    </citation>
    <scope>NUCLEOTIDE SEQUENCE [LARGE SCALE GENOMIC DNA]</scope>
    <source>
        <strain evidence="2">ATCC 51119 / DSM 12145 / JCM 21818 / LMG 10337 / NBRC 100064 / NCIMB 13643</strain>
    </source>
</reference>
<dbReference type="HOGENOM" id="CLU_1546324_0_0_10"/>
<dbReference type="RefSeq" id="WP_013634083.1">
    <property type="nucleotide sequence ID" value="NC_015177.1"/>
</dbReference>
<accession>F0SA34</accession>